<name>A0A6I4P341_9MICO</name>
<evidence type="ECO:0000313" key="5">
    <source>
        <dbReference type="EMBL" id="MWB97614.1"/>
    </source>
</evidence>
<keyword evidence="6" id="KW-1185">Reference proteome</keyword>
<keyword evidence="1" id="KW-0560">Oxidoreductase</keyword>
<dbReference type="AlphaFoldDB" id="A0A6I4P341"/>
<dbReference type="SUPFAM" id="SSF51735">
    <property type="entry name" value="NAD(P)-binding Rossmann-fold domains"/>
    <property type="match status" value="1"/>
</dbReference>
<evidence type="ECO:0000259" key="4">
    <source>
        <dbReference type="Pfam" id="PF22725"/>
    </source>
</evidence>
<feature type="domain" description="Gfo/Idh/MocA-like oxidoreductase N-terminal" evidence="3">
    <location>
        <begin position="7"/>
        <end position="129"/>
    </location>
</feature>
<evidence type="ECO:0000256" key="1">
    <source>
        <dbReference type="ARBA" id="ARBA00023002"/>
    </source>
</evidence>
<sequence length="390" mass="40500">MTAGLPRVGIAGIHGHGASHVRTALGLVAAGRAELAAVADPRPPASGPGEPVLPVSTAVFDDAAAMIDAADLDVVVLCTPIHTHLPLGLAAMEAGSHVLLEKPPTPTFADFEQLVAASATTGRAVQLGFQSLGSAGIAEVRRLVAEGAIGEVVRYGALGTWLRTEAYWTRAPWAGHRTLGGRPVADGAVTNPLAHAVATALAVAGADRSDDVGRVRLDLHRANDIEADDTSSFVVELQDRAPLAGALSLTAPRRSEPCVVVTGTRGRIVLWYTLDVVQVFADDGALPHTSAHPRVGLLENLLDHLGTGASLVAPAAATGGFMRVLEAVRTSEAPHRIPDGFVERRESPEGVHRVVADVERWSDRVLAEGRTFAELGAPWAVPASVAASVE</sequence>
<gene>
    <name evidence="5" type="ORF">GB864_03460</name>
</gene>
<dbReference type="PANTHER" id="PTHR43818:SF11">
    <property type="entry name" value="BCDNA.GH03377"/>
    <property type="match status" value="1"/>
</dbReference>
<evidence type="ECO:0000259" key="3">
    <source>
        <dbReference type="Pfam" id="PF01408"/>
    </source>
</evidence>
<dbReference type="Gene3D" id="3.30.360.10">
    <property type="entry name" value="Dihydrodipicolinate Reductase, domain 2"/>
    <property type="match status" value="1"/>
</dbReference>
<dbReference type="GO" id="GO:0000166">
    <property type="term" value="F:nucleotide binding"/>
    <property type="evidence" value="ECO:0007669"/>
    <property type="project" value="InterPro"/>
</dbReference>
<proteinExistence type="predicted"/>
<dbReference type="Proteomes" id="UP000438182">
    <property type="component" value="Unassembled WGS sequence"/>
</dbReference>
<dbReference type="EMBL" id="WSTA01000009">
    <property type="protein sequence ID" value="MWB97614.1"/>
    <property type="molecule type" value="Genomic_DNA"/>
</dbReference>
<feature type="domain" description="GFO/IDH/MocA-like oxidoreductase" evidence="4">
    <location>
        <begin position="138"/>
        <end position="269"/>
    </location>
</feature>
<protein>
    <submittedName>
        <fullName evidence="5">Gfo/Idh/MocA family oxidoreductase</fullName>
    </submittedName>
</protein>
<evidence type="ECO:0000313" key="6">
    <source>
        <dbReference type="Proteomes" id="UP000438182"/>
    </source>
</evidence>
<dbReference type="RefSeq" id="WP_160422961.1">
    <property type="nucleotide sequence ID" value="NZ_WSTA01000009.1"/>
</dbReference>
<dbReference type="InterPro" id="IPR055170">
    <property type="entry name" value="GFO_IDH_MocA-like_dom"/>
</dbReference>
<dbReference type="SUPFAM" id="SSF55347">
    <property type="entry name" value="Glyceraldehyde-3-phosphate dehydrogenase-like, C-terminal domain"/>
    <property type="match status" value="1"/>
</dbReference>
<dbReference type="Pfam" id="PF01408">
    <property type="entry name" value="GFO_IDH_MocA"/>
    <property type="match status" value="1"/>
</dbReference>
<accession>A0A6I4P341</accession>
<dbReference type="Pfam" id="PF22725">
    <property type="entry name" value="GFO_IDH_MocA_C3"/>
    <property type="match status" value="1"/>
</dbReference>
<comment type="caution">
    <text evidence="5">The sequence shown here is derived from an EMBL/GenBank/DDBJ whole genome shotgun (WGS) entry which is preliminary data.</text>
</comment>
<dbReference type="InterPro" id="IPR050463">
    <property type="entry name" value="Gfo/Idh/MocA_oxidrdct_glycsds"/>
</dbReference>
<evidence type="ECO:0000256" key="2">
    <source>
        <dbReference type="ARBA" id="ARBA00023027"/>
    </source>
</evidence>
<dbReference type="Gene3D" id="3.40.50.720">
    <property type="entry name" value="NAD(P)-binding Rossmann-like Domain"/>
    <property type="match status" value="1"/>
</dbReference>
<dbReference type="PANTHER" id="PTHR43818">
    <property type="entry name" value="BCDNA.GH03377"/>
    <property type="match status" value="1"/>
</dbReference>
<dbReference type="InterPro" id="IPR000683">
    <property type="entry name" value="Gfo/Idh/MocA-like_OxRdtase_N"/>
</dbReference>
<reference evidence="5 6" key="1">
    <citation type="submission" date="2019-12" db="EMBL/GenBank/DDBJ databases">
        <authorList>
            <person name="Kim Y.S."/>
        </authorList>
    </citation>
    <scope>NUCLEOTIDE SEQUENCE [LARGE SCALE GENOMIC DNA]</scope>
    <source>
        <strain evidence="5 6">MMS17-SY077</strain>
    </source>
</reference>
<dbReference type="InterPro" id="IPR036291">
    <property type="entry name" value="NAD(P)-bd_dom_sf"/>
</dbReference>
<keyword evidence="2" id="KW-0520">NAD</keyword>
<dbReference type="GO" id="GO:0016491">
    <property type="term" value="F:oxidoreductase activity"/>
    <property type="evidence" value="ECO:0007669"/>
    <property type="project" value="UniProtKB-KW"/>
</dbReference>
<organism evidence="5 6">
    <name type="scientific">Agromyces seonyuensis</name>
    <dbReference type="NCBI Taxonomy" id="2662446"/>
    <lineage>
        <taxon>Bacteria</taxon>
        <taxon>Bacillati</taxon>
        <taxon>Actinomycetota</taxon>
        <taxon>Actinomycetes</taxon>
        <taxon>Micrococcales</taxon>
        <taxon>Microbacteriaceae</taxon>
        <taxon>Agromyces</taxon>
    </lineage>
</organism>